<feature type="coiled-coil region" evidence="1">
    <location>
        <begin position="41"/>
        <end position="68"/>
    </location>
</feature>
<dbReference type="OrthoDB" id="10424783at2759"/>
<gene>
    <name evidence="2" type="ORF">C2E21_0839</name>
</gene>
<reference evidence="2 3" key="1">
    <citation type="journal article" date="2018" name="Plant J.">
        <title>Genome sequences of Chlorella sorokiniana UTEX 1602 and Micractinium conductrix SAG 241.80: implications to maltose excretion by a green alga.</title>
        <authorList>
            <person name="Arriola M.B."/>
            <person name="Velmurugan N."/>
            <person name="Zhang Y."/>
            <person name="Plunkett M.H."/>
            <person name="Hondzo H."/>
            <person name="Barney B.M."/>
        </authorList>
    </citation>
    <scope>NUCLEOTIDE SEQUENCE [LARGE SCALE GENOMIC DNA]</scope>
    <source>
        <strain evidence="3">UTEX 1602</strain>
    </source>
</reference>
<sequence length="87" mass="10158">MSLLRRRTVLRRFFAALERIASNVGLIREAGKEFRLFSAEEVTLVRQLAESRQRLQDLRAQRDEESRLVHSILARQVKEAVANRPNN</sequence>
<proteinExistence type="predicted"/>
<dbReference type="AlphaFoldDB" id="A0A2P6U2M5"/>
<evidence type="ECO:0000313" key="3">
    <source>
        <dbReference type="Proteomes" id="UP000239899"/>
    </source>
</evidence>
<comment type="caution">
    <text evidence="2">The sequence shown here is derived from an EMBL/GenBank/DDBJ whole genome shotgun (WGS) entry which is preliminary data.</text>
</comment>
<keyword evidence="3" id="KW-1185">Reference proteome</keyword>
<protein>
    <submittedName>
        <fullName evidence="2">Surface antigen</fullName>
    </submittedName>
</protein>
<keyword evidence="1" id="KW-0175">Coiled coil</keyword>
<dbReference type="Proteomes" id="UP000239899">
    <property type="component" value="Unassembled WGS sequence"/>
</dbReference>
<organism evidence="2 3">
    <name type="scientific">Chlorella sorokiniana</name>
    <name type="common">Freshwater green alga</name>
    <dbReference type="NCBI Taxonomy" id="3076"/>
    <lineage>
        <taxon>Eukaryota</taxon>
        <taxon>Viridiplantae</taxon>
        <taxon>Chlorophyta</taxon>
        <taxon>core chlorophytes</taxon>
        <taxon>Trebouxiophyceae</taxon>
        <taxon>Chlorellales</taxon>
        <taxon>Chlorellaceae</taxon>
        <taxon>Chlorella clade</taxon>
        <taxon>Chlorella</taxon>
    </lineage>
</organism>
<evidence type="ECO:0000256" key="1">
    <source>
        <dbReference type="SAM" id="Coils"/>
    </source>
</evidence>
<accession>A0A2P6U2M5</accession>
<name>A0A2P6U2M5_CHLSO</name>
<dbReference type="EMBL" id="LHPG02000002">
    <property type="protein sequence ID" value="PRW60550.1"/>
    <property type="molecule type" value="Genomic_DNA"/>
</dbReference>
<evidence type="ECO:0000313" key="2">
    <source>
        <dbReference type="EMBL" id="PRW60550.1"/>
    </source>
</evidence>